<feature type="region of interest" description="Disordered" evidence="1">
    <location>
        <begin position="1"/>
        <end position="37"/>
    </location>
</feature>
<comment type="caution">
    <text evidence="2">The sequence shown here is derived from an EMBL/GenBank/DDBJ whole genome shotgun (WGS) entry which is preliminary data.</text>
</comment>
<evidence type="ECO:0000256" key="1">
    <source>
        <dbReference type="SAM" id="MobiDB-lite"/>
    </source>
</evidence>
<evidence type="ECO:0000313" key="3">
    <source>
        <dbReference type="Proteomes" id="UP000030518"/>
    </source>
</evidence>
<dbReference type="AlphaFoldDB" id="A0A0A2WG90"/>
<keyword evidence="3" id="KW-1185">Reference proteome</keyword>
<dbReference type="EMBL" id="JRKJ01000025">
    <property type="protein sequence ID" value="KGQ17712.1"/>
    <property type="molecule type" value="Genomic_DNA"/>
</dbReference>
<dbReference type="Proteomes" id="UP000030518">
    <property type="component" value="Unassembled WGS sequence"/>
</dbReference>
<proteinExistence type="predicted"/>
<dbReference type="STRING" id="1300345.LF41_1919"/>
<reference evidence="2 3" key="1">
    <citation type="submission" date="2014-09" db="EMBL/GenBank/DDBJ databases">
        <title>Genome sequences of Lysobacter dokdonensis DS-58.</title>
        <authorList>
            <person name="Kim J.F."/>
            <person name="Kwak M.-J."/>
        </authorList>
    </citation>
    <scope>NUCLEOTIDE SEQUENCE [LARGE SCALE GENOMIC DNA]</scope>
    <source>
        <strain evidence="2 3">DS-58</strain>
    </source>
</reference>
<gene>
    <name evidence="2" type="ORF">LF41_1919</name>
</gene>
<evidence type="ECO:0000313" key="2">
    <source>
        <dbReference type="EMBL" id="KGQ17712.1"/>
    </source>
</evidence>
<organism evidence="2 3">
    <name type="scientific">Lysobacter dokdonensis DS-58</name>
    <dbReference type="NCBI Taxonomy" id="1300345"/>
    <lineage>
        <taxon>Bacteria</taxon>
        <taxon>Pseudomonadati</taxon>
        <taxon>Pseudomonadota</taxon>
        <taxon>Gammaproteobacteria</taxon>
        <taxon>Lysobacterales</taxon>
        <taxon>Lysobacteraceae</taxon>
        <taxon>Noviluteimonas</taxon>
    </lineage>
</organism>
<accession>A0A0A2WG90</accession>
<protein>
    <submittedName>
        <fullName evidence="2">Uncharacterized protein</fullName>
    </submittedName>
</protein>
<name>A0A0A2WG90_9GAMM</name>
<sequence length="37" mass="3584">MPAVRPTVLPLQRAAGPGGAPADAPSCALVTGRGTAR</sequence>